<keyword evidence="2" id="KW-1185">Reference proteome</keyword>
<proteinExistence type="predicted"/>
<organism evidence="1 2">
    <name type="scientific">Batillaria attramentaria</name>
    <dbReference type="NCBI Taxonomy" id="370345"/>
    <lineage>
        <taxon>Eukaryota</taxon>
        <taxon>Metazoa</taxon>
        <taxon>Spiralia</taxon>
        <taxon>Lophotrochozoa</taxon>
        <taxon>Mollusca</taxon>
        <taxon>Gastropoda</taxon>
        <taxon>Caenogastropoda</taxon>
        <taxon>Sorbeoconcha</taxon>
        <taxon>Cerithioidea</taxon>
        <taxon>Batillariidae</taxon>
        <taxon>Batillaria</taxon>
    </lineage>
</organism>
<evidence type="ECO:0000313" key="2">
    <source>
        <dbReference type="Proteomes" id="UP001519460"/>
    </source>
</evidence>
<reference evidence="1 2" key="1">
    <citation type="journal article" date="2023" name="Sci. Data">
        <title>Genome assembly of the Korean intertidal mud-creeper Batillaria attramentaria.</title>
        <authorList>
            <person name="Patra A.K."/>
            <person name="Ho P.T."/>
            <person name="Jun S."/>
            <person name="Lee S.J."/>
            <person name="Kim Y."/>
            <person name="Won Y.J."/>
        </authorList>
    </citation>
    <scope>NUCLEOTIDE SEQUENCE [LARGE SCALE GENOMIC DNA]</scope>
    <source>
        <strain evidence="1">Wonlab-2016</strain>
    </source>
</reference>
<accession>A0ABD0LA60</accession>
<dbReference type="EMBL" id="JACVVK020000069">
    <property type="protein sequence ID" value="KAK7496108.1"/>
    <property type="molecule type" value="Genomic_DNA"/>
</dbReference>
<evidence type="ECO:0008006" key="3">
    <source>
        <dbReference type="Google" id="ProtNLM"/>
    </source>
</evidence>
<protein>
    <recommendedName>
        <fullName evidence="3">Polyketide synthase</fullName>
    </recommendedName>
</protein>
<dbReference type="Proteomes" id="UP001519460">
    <property type="component" value="Unassembled WGS sequence"/>
</dbReference>
<name>A0ABD0LA60_9CAEN</name>
<gene>
    <name evidence="1" type="ORF">BaRGS_00012518</name>
</gene>
<dbReference type="AlphaFoldDB" id="A0ABD0LA60"/>
<feature type="non-terminal residue" evidence="1">
    <location>
        <position position="85"/>
    </location>
</feature>
<evidence type="ECO:0000313" key="1">
    <source>
        <dbReference type="EMBL" id="KAK7496108.1"/>
    </source>
</evidence>
<comment type="caution">
    <text evidence="1">The sequence shown here is derived from an EMBL/GenBank/DDBJ whole genome shotgun (WGS) entry which is preliminary data.</text>
</comment>
<feature type="non-terminal residue" evidence="1">
    <location>
        <position position="1"/>
    </location>
</feature>
<sequence length="85" mass="9220">GLSSLLSHVLTVRLNQPSRVLVSNTAAREHCVTCPLDFGLTNAVVELGRLSASASLYQRRRLVVLGANYGSEAKFSGKDAFWESQ</sequence>